<evidence type="ECO:0000313" key="4">
    <source>
        <dbReference type="Proteomes" id="UP000242930"/>
    </source>
</evidence>
<dbReference type="OrthoDB" id="8910395at2"/>
<gene>
    <name evidence="3" type="ORF">SAMN05216201_102175</name>
</gene>
<sequence length="120" mass="13245">MKMHSFNRYSHDLGATVQDLWLTAKVKSALELAKPTRGQHIHVKAHAGVVTLSGQVASHQLCEQAIELARGVHGVAEVDAHELETWMVAPGHLPEAPNEEETVDCQDHAAMDKDRSKTRH</sequence>
<dbReference type="STRING" id="915471.SAMN05216201_102175"/>
<dbReference type="Proteomes" id="UP000242930">
    <property type="component" value="Unassembled WGS sequence"/>
</dbReference>
<dbReference type="EMBL" id="FNZE01000002">
    <property type="protein sequence ID" value="SEI77513.1"/>
    <property type="molecule type" value="Genomic_DNA"/>
</dbReference>
<evidence type="ECO:0000256" key="1">
    <source>
        <dbReference type="SAM" id="MobiDB-lite"/>
    </source>
</evidence>
<dbReference type="Gene3D" id="3.30.1340.30">
    <property type="match status" value="1"/>
</dbReference>
<organism evidence="3 4">
    <name type="scientific">Pseudomonas linyingensis</name>
    <dbReference type="NCBI Taxonomy" id="915471"/>
    <lineage>
        <taxon>Bacteria</taxon>
        <taxon>Pseudomonadati</taxon>
        <taxon>Pseudomonadota</taxon>
        <taxon>Gammaproteobacteria</taxon>
        <taxon>Pseudomonadales</taxon>
        <taxon>Pseudomonadaceae</taxon>
        <taxon>Pseudomonas</taxon>
    </lineage>
</organism>
<dbReference type="RefSeq" id="WP_090306772.1">
    <property type="nucleotide sequence ID" value="NZ_FNZE01000002.1"/>
</dbReference>
<reference evidence="4" key="1">
    <citation type="submission" date="2016-10" db="EMBL/GenBank/DDBJ databases">
        <authorList>
            <person name="Varghese N."/>
            <person name="Submissions S."/>
        </authorList>
    </citation>
    <scope>NUCLEOTIDE SEQUENCE [LARGE SCALE GENOMIC DNA]</scope>
    <source>
        <strain evidence="4">LMG 25967</strain>
    </source>
</reference>
<proteinExistence type="predicted"/>
<accession>A0A1H6TBP3</accession>
<evidence type="ECO:0000313" key="3">
    <source>
        <dbReference type="EMBL" id="SEI77513.1"/>
    </source>
</evidence>
<dbReference type="PROSITE" id="PS50914">
    <property type="entry name" value="BON"/>
    <property type="match status" value="1"/>
</dbReference>
<dbReference type="InterPro" id="IPR007055">
    <property type="entry name" value="BON_dom"/>
</dbReference>
<keyword evidence="4" id="KW-1185">Reference proteome</keyword>
<feature type="domain" description="BON" evidence="2">
    <location>
        <begin position="18"/>
        <end position="87"/>
    </location>
</feature>
<dbReference type="AlphaFoldDB" id="A0A1H6TBP3"/>
<evidence type="ECO:0000259" key="2">
    <source>
        <dbReference type="PROSITE" id="PS50914"/>
    </source>
</evidence>
<feature type="compositionally biased region" description="Basic and acidic residues" evidence="1">
    <location>
        <begin position="105"/>
        <end position="120"/>
    </location>
</feature>
<dbReference type="PANTHER" id="PTHR34606">
    <property type="entry name" value="BON DOMAIN-CONTAINING PROTEIN"/>
    <property type="match status" value="1"/>
</dbReference>
<dbReference type="InterPro" id="IPR051686">
    <property type="entry name" value="Lipoprotein_DolP"/>
</dbReference>
<name>A0A1H6TBP3_9PSED</name>
<dbReference type="PANTHER" id="PTHR34606:SF15">
    <property type="entry name" value="BON DOMAIN-CONTAINING PROTEIN"/>
    <property type="match status" value="1"/>
</dbReference>
<dbReference type="Pfam" id="PF04972">
    <property type="entry name" value="BON"/>
    <property type="match status" value="1"/>
</dbReference>
<feature type="region of interest" description="Disordered" evidence="1">
    <location>
        <begin position="93"/>
        <end position="120"/>
    </location>
</feature>
<protein>
    <submittedName>
        <fullName evidence="3">Hyperosmotically inducible protein</fullName>
    </submittedName>
</protein>